<dbReference type="PANTHER" id="PTHR24567:SF74">
    <property type="entry name" value="HTH-TYPE TRANSCRIPTIONAL REGULATOR ARCR"/>
    <property type="match status" value="1"/>
</dbReference>
<evidence type="ECO:0000256" key="3">
    <source>
        <dbReference type="ARBA" id="ARBA00023163"/>
    </source>
</evidence>
<evidence type="ECO:0000313" key="6">
    <source>
        <dbReference type="EMBL" id="RMX08096.1"/>
    </source>
</evidence>
<dbReference type="GO" id="GO:0003677">
    <property type="term" value="F:DNA binding"/>
    <property type="evidence" value="ECO:0007669"/>
    <property type="project" value="UniProtKB-KW"/>
</dbReference>
<dbReference type="SUPFAM" id="SSF51206">
    <property type="entry name" value="cAMP-binding domain-like"/>
    <property type="match status" value="1"/>
</dbReference>
<dbReference type="PROSITE" id="PS50042">
    <property type="entry name" value="CNMP_BINDING_3"/>
    <property type="match status" value="1"/>
</dbReference>
<dbReference type="InterPro" id="IPR050397">
    <property type="entry name" value="Env_Response_Regulators"/>
</dbReference>
<evidence type="ECO:0000256" key="2">
    <source>
        <dbReference type="ARBA" id="ARBA00023125"/>
    </source>
</evidence>
<proteinExistence type="predicted"/>
<feature type="domain" description="HTH crp-type" evidence="5">
    <location>
        <begin position="160"/>
        <end position="229"/>
    </location>
</feature>
<dbReference type="Gene3D" id="1.10.10.10">
    <property type="entry name" value="Winged helix-like DNA-binding domain superfamily/Winged helix DNA-binding domain"/>
    <property type="match status" value="1"/>
</dbReference>
<dbReference type="GO" id="GO:0005829">
    <property type="term" value="C:cytosol"/>
    <property type="evidence" value="ECO:0007669"/>
    <property type="project" value="TreeGrafter"/>
</dbReference>
<protein>
    <submittedName>
        <fullName evidence="6">Crp/Fnr family transcriptional regulator</fullName>
    </submittedName>
</protein>
<dbReference type="InterPro" id="IPR014710">
    <property type="entry name" value="RmlC-like_jellyroll"/>
</dbReference>
<dbReference type="OrthoDB" id="9777588at2"/>
<dbReference type="InterPro" id="IPR018490">
    <property type="entry name" value="cNMP-bd_dom_sf"/>
</dbReference>
<dbReference type="InterPro" id="IPR036388">
    <property type="entry name" value="WH-like_DNA-bd_sf"/>
</dbReference>
<dbReference type="EMBL" id="RDQO01000001">
    <property type="protein sequence ID" value="RMX08096.1"/>
    <property type="molecule type" value="Genomic_DNA"/>
</dbReference>
<keyword evidence="1" id="KW-0805">Transcription regulation</keyword>
<dbReference type="PROSITE" id="PS51063">
    <property type="entry name" value="HTH_CRP_2"/>
    <property type="match status" value="1"/>
</dbReference>
<dbReference type="AlphaFoldDB" id="A0A3M6QYJ2"/>
<sequence length="264" mass="29473">MTGFSRTRQAMSNTSLTVALSRSPTFSKASQQLLTALAHSATPVQLYAQQHLFIAGDEARYFYWLESGTLTLYSPSLMGESKVFRSLEAGALVAETVMYAQPCHYPLSAVAEQDCRLQRLPRELLLSLTRQSADFAYSLVEILSSRILQAVNRIDLLTITNSAQRLVSYLMDVHAQQGTAWLQLNNSHNVIARQLNITPETFSRHLAQFRRRGLIGTGRQRELVLLDPVALCHEVGLPPPNLHFIRTRPASNLSGSLFECCNLL</sequence>
<keyword evidence="7" id="KW-1185">Reference proteome</keyword>
<keyword evidence="3" id="KW-0804">Transcription</keyword>
<dbReference type="GO" id="GO:0003700">
    <property type="term" value="F:DNA-binding transcription factor activity"/>
    <property type="evidence" value="ECO:0007669"/>
    <property type="project" value="TreeGrafter"/>
</dbReference>
<gene>
    <name evidence="6" type="ORF">D8I35_02925</name>
</gene>
<dbReference type="InterPro" id="IPR036390">
    <property type="entry name" value="WH_DNA-bd_sf"/>
</dbReference>
<comment type="caution">
    <text evidence="6">The sequence shown here is derived from an EMBL/GenBank/DDBJ whole genome shotgun (WGS) entry which is preliminary data.</text>
</comment>
<feature type="domain" description="Cyclic nucleotide-binding" evidence="4">
    <location>
        <begin position="25"/>
        <end position="146"/>
    </location>
</feature>
<evidence type="ECO:0000313" key="7">
    <source>
        <dbReference type="Proteomes" id="UP000278006"/>
    </source>
</evidence>
<organism evidence="6 7">
    <name type="scientific">Corticibacter populi</name>
    <dbReference type="NCBI Taxonomy" id="1550736"/>
    <lineage>
        <taxon>Bacteria</taxon>
        <taxon>Pseudomonadati</taxon>
        <taxon>Pseudomonadota</taxon>
        <taxon>Betaproteobacteria</taxon>
        <taxon>Burkholderiales</taxon>
        <taxon>Comamonadaceae</taxon>
        <taxon>Corticibacter</taxon>
    </lineage>
</organism>
<accession>A0A3M6QYJ2</accession>
<dbReference type="Pfam" id="PF00027">
    <property type="entry name" value="cNMP_binding"/>
    <property type="match status" value="1"/>
</dbReference>
<dbReference type="Gene3D" id="2.60.120.10">
    <property type="entry name" value="Jelly Rolls"/>
    <property type="match status" value="1"/>
</dbReference>
<dbReference type="SMART" id="SM00100">
    <property type="entry name" value="cNMP"/>
    <property type="match status" value="1"/>
</dbReference>
<dbReference type="PANTHER" id="PTHR24567">
    <property type="entry name" value="CRP FAMILY TRANSCRIPTIONAL REGULATORY PROTEIN"/>
    <property type="match status" value="1"/>
</dbReference>
<keyword evidence="2" id="KW-0238">DNA-binding</keyword>
<dbReference type="Proteomes" id="UP000278006">
    <property type="component" value="Unassembled WGS sequence"/>
</dbReference>
<reference evidence="6 7" key="1">
    <citation type="submission" date="2018-10" db="EMBL/GenBank/DDBJ databases">
        <title>Draft genome of Cortibacter populi DSM10536.</title>
        <authorList>
            <person name="Bernier A.-M."/>
            <person name="Bernard K."/>
        </authorList>
    </citation>
    <scope>NUCLEOTIDE SEQUENCE [LARGE SCALE GENOMIC DNA]</scope>
    <source>
        <strain evidence="6 7">DSM 105136</strain>
    </source>
</reference>
<evidence type="ECO:0000259" key="4">
    <source>
        <dbReference type="PROSITE" id="PS50042"/>
    </source>
</evidence>
<dbReference type="SUPFAM" id="SSF46785">
    <property type="entry name" value="Winged helix' DNA-binding domain"/>
    <property type="match status" value="1"/>
</dbReference>
<dbReference type="Pfam" id="PF13545">
    <property type="entry name" value="HTH_Crp_2"/>
    <property type="match status" value="1"/>
</dbReference>
<dbReference type="InterPro" id="IPR000595">
    <property type="entry name" value="cNMP-bd_dom"/>
</dbReference>
<dbReference type="CDD" id="cd00038">
    <property type="entry name" value="CAP_ED"/>
    <property type="match status" value="1"/>
</dbReference>
<name>A0A3M6QYJ2_9BURK</name>
<dbReference type="SMART" id="SM00419">
    <property type="entry name" value="HTH_CRP"/>
    <property type="match status" value="1"/>
</dbReference>
<evidence type="ECO:0000259" key="5">
    <source>
        <dbReference type="PROSITE" id="PS51063"/>
    </source>
</evidence>
<dbReference type="InterPro" id="IPR012318">
    <property type="entry name" value="HTH_CRP"/>
</dbReference>
<evidence type="ECO:0000256" key="1">
    <source>
        <dbReference type="ARBA" id="ARBA00023015"/>
    </source>
</evidence>